<dbReference type="CDD" id="cd13585">
    <property type="entry name" value="PBP2_TMBP_like"/>
    <property type="match status" value="1"/>
</dbReference>
<name>A0A9D5Q5H8_9BACT</name>
<dbReference type="InterPro" id="IPR006059">
    <property type="entry name" value="SBP"/>
</dbReference>
<comment type="similarity">
    <text evidence="1">Belongs to the bacterial solute-binding protein 1 family.</text>
</comment>
<evidence type="ECO:0000313" key="4">
    <source>
        <dbReference type="EMBL" id="MBD3324839.1"/>
    </source>
</evidence>
<evidence type="ECO:0000256" key="1">
    <source>
        <dbReference type="ARBA" id="ARBA00008520"/>
    </source>
</evidence>
<protein>
    <submittedName>
        <fullName evidence="4">Extracellular solute-binding protein</fullName>
    </submittedName>
</protein>
<dbReference type="Proteomes" id="UP000649604">
    <property type="component" value="Unassembled WGS sequence"/>
</dbReference>
<dbReference type="GO" id="GO:0042956">
    <property type="term" value="P:maltodextrin transmembrane transport"/>
    <property type="evidence" value="ECO:0007669"/>
    <property type="project" value="TreeGrafter"/>
</dbReference>
<dbReference type="GO" id="GO:1901982">
    <property type="term" value="F:maltose binding"/>
    <property type="evidence" value="ECO:0007669"/>
    <property type="project" value="TreeGrafter"/>
</dbReference>
<evidence type="ECO:0000313" key="5">
    <source>
        <dbReference type="Proteomes" id="UP000649604"/>
    </source>
</evidence>
<dbReference type="EMBL" id="WJJP01000308">
    <property type="protein sequence ID" value="MBD3324839.1"/>
    <property type="molecule type" value="Genomic_DNA"/>
</dbReference>
<dbReference type="PANTHER" id="PTHR30061">
    <property type="entry name" value="MALTOSE-BINDING PERIPLASMIC PROTEIN"/>
    <property type="match status" value="1"/>
</dbReference>
<keyword evidence="2" id="KW-0813">Transport</keyword>
<comment type="caution">
    <text evidence="4">The sequence shown here is derived from an EMBL/GenBank/DDBJ whole genome shotgun (WGS) entry which is preliminary data.</text>
</comment>
<dbReference type="GO" id="GO:0015768">
    <property type="term" value="P:maltose transport"/>
    <property type="evidence" value="ECO:0007669"/>
    <property type="project" value="TreeGrafter"/>
</dbReference>
<reference evidence="4" key="1">
    <citation type="submission" date="2019-11" db="EMBL/GenBank/DDBJ databases">
        <title>Microbial mats filling the niche in hypersaline microbial mats.</title>
        <authorList>
            <person name="Wong H.L."/>
            <person name="Macleod F.I."/>
            <person name="White R.A. III"/>
            <person name="Burns B.P."/>
        </authorList>
    </citation>
    <scope>NUCLEOTIDE SEQUENCE</scope>
    <source>
        <strain evidence="4">Rbin_158</strain>
    </source>
</reference>
<proteinExistence type="inferred from homology"/>
<dbReference type="Gene3D" id="3.40.190.10">
    <property type="entry name" value="Periplasmic binding protein-like II"/>
    <property type="match status" value="2"/>
</dbReference>
<dbReference type="AlphaFoldDB" id="A0A9D5Q5H8"/>
<dbReference type="Pfam" id="PF01547">
    <property type="entry name" value="SBP_bac_1"/>
    <property type="match status" value="1"/>
</dbReference>
<accession>A0A9D5Q5H8</accession>
<dbReference type="SUPFAM" id="SSF53850">
    <property type="entry name" value="Periplasmic binding protein-like II"/>
    <property type="match status" value="1"/>
</dbReference>
<sequence length="435" mass="48471">MRRGRVIIVLLTVAILAHLSLFSAAEAEEITLTYSDWQLAQDIWGRSLREAMAEFERLNPGITVNTEPVALGQRDVKFTTAIRGGKGPDVFALDANPVKQYITNGWVKDLTPFIEEEGGEEWLADFYPVTLMPVTEDEKVYGIPKNVVAMVLVYNSELFEKSGINSPPATWSEFLETAKELTLATEAGGPIDQWGVTLVLAKACFDLRFSVVLRGFGGDFLTPDWKHSALDTPEAKEAFHFVVDAILKHKVMPPGVAQVDCNGARRLLAHKKVGMIFGTMWTITEVSGMNPDLHGWKVLEMAPVPQKEGSTEPIRSTLYQKSIFMNPNTPHPEAAWKLIKFLTDKKQMEKWFVDNNMLSCRQSVNNGFGPILQSKYAAVVTEEIDKHAAFLPLIPEWPECLEAFRTNLQDAVAGTKTPDEALTDAHNQIEAILSR</sequence>
<evidence type="ECO:0000256" key="3">
    <source>
        <dbReference type="ARBA" id="ARBA00022729"/>
    </source>
</evidence>
<gene>
    <name evidence="4" type="ORF">GF339_09660</name>
</gene>
<evidence type="ECO:0000256" key="2">
    <source>
        <dbReference type="ARBA" id="ARBA00022448"/>
    </source>
</evidence>
<dbReference type="PANTHER" id="PTHR30061:SF50">
    <property type="entry name" value="MALTOSE_MALTODEXTRIN-BINDING PERIPLASMIC PROTEIN"/>
    <property type="match status" value="1"/>
</dbReference>
<keyword evidence="3" id="KW-0732">Signal</keyword>
<dbReference type="GO" id="GO:0055052">
    <property type="term" value="C:ATP-binding cassette (ABC) transporter complex, substrate-binding subunit-containing"/>
    <property type="evidence" value="ECO:0007669"/>
    <property type="project" value="TreeGrafter"/>
</dbReference>
<organism evidence="4 5">
    <name type="scientific">candidate division KSB3 bacterium</name>
    <dbReference type="NCBI Taxonomy" id="2044937"/>
    <lineage>
        <taxon>Bacteria</taxon>
        <taxon>candidate division KSB3</taxon>
    </lineage>
</organism>